<dbReference type="AlphaFoldDB" id="A0A3N0HY96"/>
<feature type="region of interest" description="Disordered" evidence="2">
    <location>
        <begin position="105"/>
        <end position="151"/>
    </location>
</feature>
<evidence type="ECO:0000313" key="5">
    <source>
        <dbReference type="Proteomes" id="UP000276568"/>
    </source>
</evidence>
<evidence type="ECO:0000256" key="1">
    <source>
        <dbReference type="SAM" id="Coils"/>
    </source>
</evidence>
<dbReference type="Gene3D" id="1.10.260.40">
    <property type="entry name" value="lambda repressor-like DNA-binding domains"/>
    <property type="match status" value="1"/>
</dbReference>
<proteinExistence type="predicted"/>
<dbReference type="EMBL" id="RJQC01000003">
    <property type="protein sequence ID" value="RNM29684.1"/>
    <property type="molecule type" value="Genomic_DNA"/>
</dbReference>
<gene>
    <name evidence="4" type="ORF">EDX97_08595</name>
</gene>
<feature type="region of interest" description="Disordered" evidence="2">
    <location>
        <begin position="342"/>
        <end position="376"/>
    </location>
</feature>
<feature type="transmembrane region" description="Helical" evidence="3">
    <location>
        <begin position="169"/>
        <end position="190"/>
    </location>
</feature>
<dbReference type="Pfam" id="PF13413">
    <property type="entry name" value="HTH_25"/>
    <property type="match status" value="1"/>
</dbReference>
<dbReference type="GO" id="GO:0003677">
    <property type="term" value="F:DNA binding"/>
    <property type="evidence" value="ECO:0007669"/>
    <property type="project" value="InterPro"/>
</dbReference>
<keyword evidence="3" id="KW-0472">Membrane</keyword>
<protein>
    <submittedName>
        <fullName evidence="4">Helix-turn-helix domain-containing protein</fullName>
    </submittedName>
</protein>
<evidence type="ECO:0000313" key="4">
    <source>
        <dbReference type="EMBL" id="RNM29684.1"/>
    </source>
</evidence>
<dbReference type="InterPro" id="IPR050400">
    <property type="entry name" value="Bact_Cytoskel_RodZ"/>
</dbReference>
<dbReference type="PANTHER" id="PTHR34475">
    <property type="match status" value="1"/>
</dbReference>
<accession>A0A3N0HY96</accession>
<evidence type="ECO:0000256" key="2">
    <source>
        <dbReference type="SAM" id="MobiDB-lite"/>
    </source>
</evidence>
<feature type="compositionally biased region" description="Low complexity" evidence="2">
    <location>
        <begin position="121"/>
        <end position="130"/>
    </location>
</feature>
<feature type="compositionally biased region" description="Basic residues" evidence="2">
    <location>
        <begin position="131"/>
        <end position="144"/>
    </location>
</feature>
<reference evidence="4 5" key="1">
    <citation type="submission" date="2018-11" db="EMBL/GenBank/DDBJ databases">
        <title>Clostridium sp. nov., a member of the family Erysipelotrichaceae isolated from pig faeces.</title>
        <authorList>
            <person name="Chang Y.-H."/>
        </authorList>
    </citation>
    <scope>NUCLEOTIDE SEQUENCE [LARGE SCALE GENOMIC DNA]</scope>
    <source>
        <strain evidence="4 5">YH-panp20</strain>
    </source>
</reference>
<name>A0A3N0HY96_9FIRM</name>
<dbReference type="OrthoDB" id="9797543at2"/>
<keyword evidence="3" id="KW-1133">Transmembrane helix</keyword>
<keyword evidence="3" id="KW-0812">Transmembrane</keyword>
<evidence type="ECO:0000256" key="3">
    <source>
        <dbReference type="SAM" id="Phobius"/>
    </source>
</evidence>
<keyword evidence="1" id="KW-0175">Coiled coil</keyword>
<dbReference type="PANTHER" id="PTHR34475:SF1">
    <property type="entry name" value="CYTOSKELETON PROTEIN RODZ"/>
    <property type="match status" value="1"/>
</dbReference>
<organism evidence="4 5">
    <name type="scientific">Absicoccus porci</name>
    <dbReference type="NCBI Taxonomy" id="2486576"/>
    <lineage>
        <taxon>Bacteria</taxon>
        <taxon>Bacillati</taxon>
        <taxon>Bacillota</taxon>
        <taxon>Erysipelotrichia</taxon>
        <taxon>Erysipelotrichales</taxon>
        <taxon>Erysipelotrichaceae</taxon>
        <taxon>Absicoccus</taxon>
    </lineage>
</organism>
<dbReference type="InterPro" id="IPR010982">
    <property type="entry name" value="Lambda_DNA-bd_dom_sf"/>
</dbReference>
<feature type="coiled-coil region" evidence="1">
    <location>
        <begin position="195"/>
        <end position="232"/>
    </location>
</feature>
<keyword evidence="5" id="KW-1185">Reference proteome</keyword>
<sequence>MTSTYKVESFFDIISKIIGGTVVTYYQILKQRRLALQLSIQDISSQTRLAPQYIEAIEENHLEVFNDDYSFIRYFIQSYCEAIGVNWQAIQPQVEANLSAYEQARKQQMAMQKPKPKPQAKKPSSAPKKQTQQRKKAKKQKKNKKKDDGFFTRIRNWNKRMNASKYARTYHIVIIAIVVVLVLSLFNMGVSYANNRRLAAEEAQRQAEIKQKEKQTEQLAKQKTIQEETNNEITLTATDKDNNAYEVSNVVEGSQKLQLTITLPSDSTVAVYKDDELVNSSADKEYSGTFKQTISVDSACLIQVEIGTYDNNKIRLNGKSVSFSKTNWDKGTPAVLYFEVTTSNSTDSTDSSTTDSTATDSTTSTDTTTTDQTTSE</sequence>
<comment type="caution">
    <text evidence="4">The sequence shown here is derived from an EMBL/GenBank/DDBJ whole genome shotgun (WGS) entry which is preliminary data.</text>
</comment>
<dbReference type="Proteomes" id="UP000276568">
    <property type="component" value="Unassembled WGS sequence"/>
</dbReference>